<proteinExistence type="predicted"/>
<dbReference type="Gene3D" id="3.40.109.10">
    <property type="entry name" value="NADH Oxidase"/>
    <property type="match status" value="1"/>
</dbReference>
<accession>A0A483CU45</accession>
<evidence type="ECO:0000313" key="2">
    <source>
        <dbReference type="EMBL" id="TAJ44274.1"/>
    </source>
</evidence>
<dbReference type="CDD" id="cd02142">
    <property type="entry name" value="McbC_SagB-like_oxidoreductase"/>
    <property type="match status" value="1"/>
</dbReference>
<name>A0A483CU45_9EURY</name>
<dbReference type="InterPro" id="IPR020051">
    <property type="entry name" value="SagB-type_dehydrogenase"/>
</dbReference>
<dbReference type="InterPro" id="IPR029479">
    <property type="entry name" value="Nitroreductase"/>
</dbReference>
<evidence type="ECO:0000313" key="3">
    <source>
        <dbReference type="Proteomes" id="UP000292580"/>
    </source>
</evidence>
<dbReference type="PANTHER" id="PTHR43745:SF2">
    <property type="entry name" value="NITROREDUCTASE MJ1384-RELATED"/>
    <property type="match status" value="1"/>
</dbReference>
<dbReference type="NCBIfam" id="TIGR03605">
    <property type="entry name" value="antibiot_sagB"/>
    <property type="match status" value="1"/>
</dbReference>
<dbReference type="EMBL" id="PGCL01000003">
    <property type="protein sequence ID" value="TAJ44274.1"/>
    <property type="molecule type" value="Genomic_DNA"/>
</dbReference>
<dbReference type="AlphaFoldDB" id="A0A483CU45"/>
<dbReference type="Proteomes" id="UP000292580">
    <property type="component" value="Unassembled WGS sequence"/>
</dbReference>
<dbReference type="GO" id="GO:0016491">
    <property type="term" value="F:oxidoreductase activity"/>
    <property type="evidence" value="ECO:0007669"/>
    <property type="project" value="InterPro"/>
</dbReference>
<dbReference type="OrthoDB" id="10206at2157"/>
<reference evidence="2 3" key="1">
    <citation type="submission" date="2017-11" db="EMBL/GenBank/DDBJ databases">
        <title>Isolation and Characterization of Methanofollis Species from Methane Seep Offshore SW Taiwan.</title>
        <authorList>
            <person name="Teng N.-H."/>
            <person name="Lai M.-C."/>
            <person name="Chen S.-C."/>
        </authorList>
    </citation>
    <scope>NUCLEOTIDE SEQUENCE [LARGE SCALE GENOMIC DNA]</scope>
    <source>
        <strain evidence="2 3">FWC-SCC2</strain>
    </source>
</reference>
<feature type="domain" description="Nitroreductase" evidence="1">
    <location>
        <begin position="62"/>
        <end position="243"/>
    </location>
</feature>
<organism evidence="2 3">
    <name type="scientific">Methanofollis fontis</name>
    <dbReference type="NCBI Taxonomy" id="2052832"/>
    <lineage>
        <taxon>Archaea</taxon>
        <taxon>Methanobacteriati</taxon>
        <taxon>Methanobacteriota</taxon>
        <taxon>Stenosarchaea group</taxon>
        <taxon>Methanomicrobia</taxon>
        <taxon>Methanomicrobiales</taxon>
        <taxon>Methanomicrobiaceae</taxon>
        <taxon>Methanofollis</taxon>
    </lineage>
</organism>
<dbReference type="InterPro" id="IPR052544">
    <property type="entry name" value="Bacteriocin_Proc_Enz"/>
</dbReference>
<dbReference type="RefSeq" id="WP_130646914.1">
    <property type="nucleotide sequence ID" value="NZ_PGCL01000003.1"/>
</dbReference>
<dbReference type="Pfam" id="PF00881">
    <property type="entry name" value="Nitroreductase"/>
    <property type="match status" value="1"/>
</dbReference>
<gene>
    <name evidence="2" type="ORF">CUJ86_07265</name>
</gene>
<comment type="caution">
    <text evidence="2">The sequence shown here is derived from an EMBL/GenBank/DDBJ whole genome shotgun (WGS) entry which is preliminary data.</text>
</comment>
<keyword evidence="3" id="KW-1185">Reference proteome</keyword>
<evidence type="ECO:0000259" key="1">
    <source>
        <dbReference type="Pfam" id="PF00881"/>
    </source>
</evidence>
<dbReference type="InterPro" id="IPR000415">
    <property type="entry name" value="Nitroreductase-like"/>
</dbReference>
<dbReference type="SUPFAM" id="SSF55469">
    <property type="entry name" value="FMN-dependent nitroreductase-like"/>
    <property type="match status" value="1"/>
</dbReference>
<protein>
    <submittedName>
        <fullName evidence="2">Nitroreductase</fullName>
    </submittedName>
</protein>
<dbReference type="PANTHER" id="PTHR43745">
    <property type="entry name" value="NITROREDUCTASE MJ1384-RELATED"/>
    <property type="match status" value="1"/>
</dbReference>
<sequence length="251" mass="27423">MAERSAAGRRFIEETKFGHFPPSDQMLGRVQPPLERPHRGEGVALPSPSDATIDDIPLVDAIARRRSVRDYLMTKMSKETLSFLLWCSQGVQSVAGTEWTFRTVPSAGARHALETFLLLNTVEGIEPGLYHYSALSHRLFRVMGPSDPATEIYDACLGQPMVRDAAAVFLWAADIERMAWRYGERGYRYIFIDAGHACQNLYLGAEAVRCGVCAIGAFDDDALNAVLGLDGENAFVIYAATVGPAPPGSPS</sequence>